<organism evidence="2 3">
    <name type="scientific">Pseudocercospora fuligena</name>
    <dbReference type="NCBI Taxonomy" id="685502"/>
    <lineage>
        <taxon>Eukaryota</taxon>
        <taxon>Fungi</taxon>
        <taxon>Dikarya</taxon>
        <taxon>Ascomycota</taxon>
        <taxon>Pezizomycotina</taxon>
        <taxon>Dothideomycetes</taxon>
        <taxon>Dothideomycetidae</taxon>
        <taxon>Mycosphaerellales</taxon>
        <taxon>Mycosphaerellaceae</taxon>
        <taxon>Pseudocercospora</taxon>
    </lineage>
</organism>
<name>A0A8H6RVT1_9PEZI</name>
<evidence type="ECO:0000256" key="1">
    <source>
        <dbReference type="SAM" id="MobiDB-lite"/>
    </source>
</evidence>
<evidence type="ECO:0000313" key="2">
    <source>
        <dbReference type="EMBL" id="KAF7198384.1"/>
    </source>
</evidence>
<feature type="region of interest" description="Disordered" evidence="1">
    <location>
        <begin position="325"/>
        <end position="351"/>
    </location>
</feature>
<keyword evidence="3" id="KW-1185">Reference proteome</keyword>
<reference evidence="2" key="1">
    <citation type="submission" date="2020-04" db="EMBL/GenBank/DDBJ databases">
        <title>Draft genome resource of the tomato pathogen Pseudocercospora fuligena.</title>
        <authorList>
            <person name="Zaccaron A."/>
        </authorList>
    </citation>
    <scope>NUCLEOTIDE SEQUENCE</scope>
    <source>
        <strain evidence="2">PF001</strain>
    </source>
</reference>
<feature type="region of interest" description="Disordered" evidence="1">
    <location>
        <begin position="146"/>
        <end position="281"/>
    </location>
</feature>
<protein>
    <submittedName>
        <fullName evidence="2">Uncharacterized protein</fullName>
    </submittedName>
</protein>
<evidence type="ECO:0000313" key="3">
    <source>
        <dbReference type="Proteomes" id="UP000660729"/>
    </source>
</evidence>
<feature type="compositionally biased region" description="Polar residues" evidence="1">
    <location>
        <begin position="404"/>
        <end position="429"/>
    </location>
</feature>
<sequence length="579" mass="62769">MDSNMRPASDHSTLQPLVIQDGLHEFRPVTQAQVTLFRHPNKAQYYLQLIVPASVRIIHYHTSRKHIRDGFFDIEVAPIPGSSGVHGLKVCLGWDVSLQVKHPQQQAPGNFVPANGGPQAVHQNGLQKAPQAHRDTSFRAPVMRLPPGYVRMPNNQTPMPNDASRTVAPSAPQHGSRQSGLLHQKPSVTPPRPANGSIGQQGMPAGLFSTPAFPGQPHVPTLPVPLPSATQTGGHSNGNRPRSRPQQRQYSTGRFEEGTPTPVAPSARSNARPAVPTPPRTDLGHNMHQIMNTNHLQPGATSSPFGKNLQSTFSPVKQATVDLTRSPGKKLFGPSTPSKVIKSSPHRSSLRNKAEMHSKASRAFENLASEHDFAAKTNQVPGSLQGTFTSQPSLLPDIGQQVTEMPNLISPPSQTSSALKGSSSTTELATATFREDSNQPIEEMVPLGDDESLFGEGSEVGDDNERFGDGSEDDKNVNSEVEGTRSPSATTEQPKDQETPLDQLQVVEQNGQVQLGEDAFNVSASGNSPLEPIRVKVSTRISIQIRLTLTQTWTSSTQRTFHSFRDFSAQRTKIHTMAE</sequence>
<dbReference type="EMBL" id="JABCIY010000001">
    <property type="protein sequence ID" value="KAF7198384.1"/>
    <property type="molecule type" value="Genomic_DNA"/>
</dbReference>
<accession>A0A8H6RVT1</accession>
<feature type="region of interest" description="Disordered" evidence="1">
    <location>
        <begin position="404"/>
        <end position="497"/>
    </location>
</feature>
<comment type="caution">
    <text evidence="2">The sequence shown here is derived from an EMBL/GenBank/DDBJ whole genome shotgun (WGS) entry which is preliminary data.</text>
</comment>
<feature type="compositionally biased region" description="Basic and acidic residues" evidence="1">
    <location>
        <begin position="463"/>
        <end position="477"/>
    </location>
</feature>
<dbReference type="Proteomes" id="UP000660729">
    <property type="component" value="Unassembled WGS sequence"/>
</dbReference>
<gene>
    <name evidence="2" type="ORF">HII31_00123</name>
</gene>
<proteinExistence type="predicted"/>
<feature type="compositionally biased region" description="Polar residues" evidence="1">
    <location>
        <begin position="228"/>
        <end position="239"/>
    </location>
</feature>
<dbReference type="AlphaFoldDB" id="A0A8H6RVT1"/>
<dbReference type="OrthoDB" id="10461432at2759"/>
<feature type="compositionally biased region" description="Polar residues" evidence="1">
    <location>
        <begin position="478"/>
        <end position="492"/>
    </location>
</feature>